<feature type="chain" id="PRO_5045455067" evidence="2">
    <location>
        <begin position="34"/>
        <end position="186"/>
    </location>
</feature>
<proteinExistence type="predicted"/>
<name>A0ABV6AHS6_9HYPH</name>
<dbReference type="InterPro" id="IPR038076">
    <property type="entry name" value="MgtE_N_sf"/>
</dbReference>
<dbReference type="EMBL" id="JBHMAA010000015">
    <property type="protein sequence ID" value="MFB9950160.1"/>
    <property type="molecule type" value="Genomic_DNA"/>
</dbReference>
<evidence type="ECO:0000313" key="4">
    <source>
        <dbReference type="Proteomes" id="UP001589692"/>
    </source>
</evidence>
<dbReference type="SUPFAM" id="SSF158791">
    <property type="entry name" value="MgtE N-terminal domain-like"/>
    <property type="match status" value="1"/>
</dbReference>
<reference evidence="3 4" key="1">
    <citation type="submission" date="2024-09" db="EMBL/GenBank/DDBJ databases">
        <authorList>
            <person name="Sun Q."/>
            <person name="Mori K."/>
        </authorList>
    </citation>
    <scope>NUCLEOTIDE SEQUENCE [LARGE SCALE GENOMIC DNA]</scope>
    <source>
        <strain evidence="3 4">TBRC 4938</strain>
    </source>
</reference>
<organism evidence="3 4">
    <name type="scientific">Rhizobium puerariae</name>
    <dbReference type="NCBI Taxonomy" id="1585791"/>
    <lineage>
        <taxon>Bacteria</taxon>
        <taxon>Pseudomonadati</taxon>
        <taxon>Pseudomonadota</taxon>
        <taxon>Alphaproteobacteria</taxon>
        <taxon>Hyphomicrobiales</taxon>
        <taxon>Rhizobiaceae</taxon>
        <taxon>Rhizobium/Agrobacterium group</taxon>
        <taxon>Rhizobium</taxon>
    </lineage>
</organism>
<comment type="caution">
    <text evidence="3">The sequence shown here is derived from an EMBL/GenBank/DDBJ whole genome shotgun (WGS) entry which is preliminary data.</text>
</comment>
<feature type="signal peptide" evidence="2">
    <location>
        <begin position="1"/>
        <end position="33"/>
    </location>
</feature>
<keyword evidence="2" id="KW-0732">Signal</keyword>
<evidence type="ECO:0000256" key="2">
    <source>
        <dbReference type="SAM" id="SignalP"/>
    </source>
</evidence>
<keyword evidence="4" id="KW-1185">Reference proteome</keyword>
<feature type="region of interest" description="Disordered" evidence="1">
    <location>
        <begin position="166"/>
        <end position="186"/>
    </location>
</feature>
<evidence type="ECO:0000256" key="1">
    <source>
        <dbReference type="SAM" id="MobiDB-lite"/>
    </source>
</evidence>
<dbReference type="RefSeq" id="WP_377262077.1">
    <property type="nucleotide sequence ID" value="NZ_JBHMAA010000015.1"/>
</dbReference>
<dbReference type="Proteomes" id="UP001589692">
    <property type="component" value="Unassembled WGS sequence"/>
</dbReference>
<sequence length="186" mass="20451">MTEALFTITVSRKLARRVLAAAAVLTLVSQVGAQQPAAVSETSTSDEIQKFCTNIADAARDQRYLLQKQELEKLQSDVDTRIKTLEDRTAEYQDWLKRRNDFLTRAQAGLVDIFKTMKPDAAAPQLAEMKLEIAAAIIMQLPARQSALFLSEMDPEKAGMISTIISSASDPNTSKARIPNTPKAPS</sequence>
<gene>
    <name evidence="3" type="ORF">ACFFP0_14960</name>
</gene>
<accession>A0ABV6AHS6</accession>
<dbReference type="Gene3D" id="1.25.60.10">
    <property type="entry name" value="MgtE N-terminal domain-like"/>
    <property type="match status" value="1"/>
</dbReference>
<evidence type="ECO:0000313" key="3">
    <source>
        <dbReference type="EMBL" id="MFB9950160.1"/>
    </source>
</evidence>
<protein>
    <submittedName>
        <fullName evidence="3">MotE family protein</fullName>
    </submittedName>
</protein>
<feature type="compositionally biased region" description="Polar residues" evidence="1">
    <location>
        <begin position="166"/>
        <end position="175"/>
    </location>
</feature>